<gene>
    <name evidence="2" type="ORF">SAMN05443668_106127</name>
</gene>
<feature type="transmembrane region" description="Helical" evidence="1">
    <location>
        <begin position="12"/>
        <end position="31"/>
    </location>
</feature>
<reference evidence="2 3" key="1">
    <citation type="submission" date="2016-11" db="EMBL/GenBank/DDBJ databases">
        <authorList>
            <person name="Jaros S."/>
            <person name="Januszkiewicz K."/>
            <person name="Wedrychowicz H."/>
        </authorList>
    </citation>
    <scope>NUCLEOTIDE SEQUENCE [LARGE SCALE GENOMIC DNA]</scope>
    <source>
        <strain evidence="2 3">DSM 46144</strain>
    </source>
</reference>
<evidence type="ECO:0000313" key="3">
    <source>
        <dbReference type="Proteomes" id="UP000184440"/>
    </source>
</evidence>
<keyword evidence="3" id="KW-1185">Reference proteome</keyword>
<accession>A0A1M7R295</accession>
<keyword evidence="1" id="KW-0472">Membrane</keyword>
<dbReference type="EMBL" id="FRCS01000006">
    <property type="protein sequence ID" value="SHN38727.1"/>
    <property type="molecule type" value="Genomic_DNA"/>
</dbReference>
<organism evidence="2 3">
    <name type="scientific">Cryptosporangium aurantiacum</name>
    <dbReference type="NCBI Taxonomy" id="134849"/>
    <lineage>
        <taxon>Bacteria</taxon>
        <taxon>Bacillati</taxon>
        <taxon>Actinomycetota</taxon>
        <taxon>Actinomycetes</taxon>
        <taxon>Cryptosporangiales</taxon>
        <taxon>Cryptosporangiaceae</taxon>
        <taxon>Cryptosporangium</taxon>
    </lineage>
</organism>
<feature type="transmembrane region" description="Helical" evidence="1">
    <location>
        <begin position="37"/>
        <end position="59"/>
    </location>
</feature>
<dbReference type="Proteomes" id="UP000184440">
    <property type="component" value="Unassembled WGS sequence"/>
</dbReference>
<keyword evidence="1" id="KW-0812">Transmembrane</keyword>
<keyword evidence="1" id="KW-1133">Transmembrane helix</keyword>
<dbReference type="AlphaFoldDB" id="A0A1M7R295"/>
<name>A0A1M7R295_9ACTN</name>
<evidence type="ECO:0000313" key="2">
    <source>
        <dbReference type="EMBL" id="SHN38727.1"/>
    </source>
</evidence>
<protein>
    <submittedName>
        <fullName evidence="2">Uncharacterized protein</fullName>
    </submittedName>
</protein>
<proteinExistence type="predicted"/>
<evidence type="ECO:0000256" key="1">
    <source>
        <dbReference type="SAM" id="Phobius"/>
    </source>
</evidence>
<sequence>MTLRWASSTIMTVARAIVVPLALWLLIGGFVTPDPAAVLLLTVLLVTALSAVGPLRRVWVGWIRTGRLRRTRAGSGLPTEAGTI</sequence>